<feature type="binding site" evidence="13 16">
    <location>
        <begin position="337"/>
        <end position="339"/>
    </location>
    <ligand>
        <name>NAD(+)</name>
        <dbReference type="ChEBI" id="CHEBI:57540"/>
    </ligand>
</feature>
<comment type="pathway">
    <text evidence="13 20">Purine metabolism; XMP biosynthesis via de novo pathway; XMP from IMP: step 1/1.</text>
</comment>
<evidence type="ECO:0000256" key="15">
    <source>
        <dbReference type="PIRSR" id="PIRSR000130-2"/>
    </source>
</evidence>
<dbReference type="GO" id="GO:0006183">
    <property type="term" value="P:GTP biosynthetic process"/>
    <property type="evidence" value="ECO:0007669"/>
    <property type="project" value="TreeGrafter"/>
</dbReference>
<evidence type="ECO:0000256" key="10">
    <source>
        <dbReference type="ARBA" id="ARBA00023027"/>
    </source>
</evidence>
<comment type="caution">
    <text evidence="22">The sequence shown here is derived from an EMBL/GenBank/DDBJ whole genome shotgun (WGS) entry which is preliminary data.</text>
</comment>
<dbReference type="RefSeq" id="WP_084764345.1">
    <property type="nucleotide sequence ID" value="NZ_AVPK01000005.1"/>
</dbReference>
<comment type="similarity">
    <text evidence="2 13 19">Belongs to the IMPDH/GMPR family.</text>
</comment>
<evidence type="ECO:0000256" key="14">
    <source>
        <dbReference type="PIRSR" id="PIRSR000130-1"/>
    </source>
</evidence>
<dbReference type="FunFam" id="3.20.20.70:FF:000003">
    <property type="entry name" value="GMP reductase"/>
    <property type="match status" value="1"/>
</dbReference>
<evidence type="ECO:0000256" key="3">
    <source>
        <dbReference type="ARBA" id="ARBA00011881"/>
    </source>
</evidence>
<evidence type="ECO:0000256" key="2">
    <source>
        <dbReference type="ARBA" id="ARBA00005502"/>
    </source>
</evidence>
<dbReference type="GO" id="GO:0000166">
    <property type="term" value="F:nucleotide binding"/>
    <property type="evidence" value="ECO:0007669"/>
    <property type="project" value="UniProtKB-UniRule"/>
</dbReference>
<dbReference type="InterPro" id="IPR001093">
    <property type="entry name" value="IMP_DH_GMPRt"/>
</dbReference>
<feature type="binding site" description="in other chain" evidence="13 17">
    <location>
        <position position="344"/>
    </location>
    <ligand>
        <name>K(+)</name>
        <dbReference type="ChEBI" id="CHEBI:29103"/>
        <note>ligand shared between two tetrameric partners</note>
    </ligand>
</feature>
<dbReference type="GO" id="GO:0006177">
    <property type="term" value="P:GMP biosynthetic process"/>
    <property type="evidence" value="ECO:0007669"/>
    <property type="project" value="UniProtKB-UniRule"/>
</dbReference>
<dbReference type="PANTHER" id="PTHR11911">
    <property type="entry name" value="INOSINE-5-MONOPHOSPHATE DEHYDROGENASE RELATED"/>
    <property type="match status" value="1"/>
</dbReference>
<dbReference type="Gene3D" id="3.20.20.70">
    <property type="entry name" value="Aldolase class I"/>
    <property type="match status" value="1"/>
</dbReference>
<dbReference type="PANTHER" id="PTHR11911:SF111">
    <property type="entry name" value="INOSINE-5'-MONOPHOSPHATE DEHYDROGENASE"/>
    <property type="match status" value="1"/>
</dbReference>
<feature type="binding site" evidence="13 15">
    <location>
        <begin position="400"/>
        <end position="401"/>
    </location>
    <ligand>
        <name>IMP</name>
        <dbReference type="ChEBI" id="CHEBI:58053"/>
    </ligand>
</feature>
<dbReference type="InterPro" id="IPR013785">
    <property type="entry name" value="Aldolase_TIM"/>
</dbReference>
<comment type="function">
    <text evidence="13">Catalyzes the conversion of inosine 5'-phosphate (IMP) to xanthosine 5'-phosphate (XMP), the first committed and rate-limiting step in the de novo synthesis of guanine nucleotides, and therefore plays an important role in the regulation of cell growth.</text>
</comment>
<evidence type="ECO:0000256" key="17">
    <source>
        <dbReference type="PIRSR" id="PIRSR000130-4"/>
    </source>
</evidence>
<feature type="active site" description="Thioimidate intermediate" evidence="13 14">
    <location>
        <position position="344"/>
    </location>
</feature>
<dbReference type="GO" id="GO:0003938">
    <property type="term" value="F:IMP dehydrogenase activity"/>
    <property type="evidence" value="ECO:0007669"/>
    <property type="project" value="UniProtKB-UniRule"/>
</dbReference>
<evidence type="ECO:0000256" key="13">
    <source>
        <dbReference type="HAMAP-Rule" id="MF_01964"/>
    </source>
</evidence>
<keyword evidence="6 13" id="KW-0332">GMP biosynthesis</keyword>
<evidence type="ECO:0000256" key="7">
    <source>
        <dbReference type="ARBA" id="ARBA00022755"/>
    </source>
</evidence>
<evidence type="ECO:0000256" key="9">
    <source>
        <dbReference type="ARBA" id="ARBA00023002"/>
    </source>
</evidence>
<keyword evidence="9 13" id="KW-0560">Oxidoreductase</keyword>
<dbReference type="InterPro" id="IPR015875">
    <property type="entry name" value="IMP_DH/GMP_Rdtase_CS"/>
</dbReference>
<evidence type="ECO:0000256" key="12">
    <source>
        <dbReference type="ARBA" id="ARBA00048028"/>
    </source>
</evidence>
<comment type="catalytic activity">
    <reaction evidence="12 13 20">
        <text>IMP + NAD(+) + H2O = XMP + NADH + H(+)</text>
        <dbReference type="Rhea" id="RHEA:11708"/>
        <dbReference type="ChEBI" id="CHEBI:15377"/>
        <dbReference type="ChEBI" id="CHEBI:15378"/>
        <dbReference type="ChEBI" id="CHEBI:57464"/>
        <dbReference type="ChEBI" id="CHEBI:57540"/>
        <dbReference type="ChEBI" id="CHEBI:57945"/>
        <dbReference type="ChEBI" id="CHEBI:58053"/>
        <dbReference type="EC" id="1.1.1.205"/>
    </reaction>
</comment>
<evidence type="ECO:0000256" key="4">
    <source>
        <dbReference type="ARBA" id="ARBA00022723"/>
    </source>
</evidence>
<dbReference type="SMART" id="SM00116">
    <property type="entry name" value="CBS"/>
    <property type="match status" value="2"/>
</dbReference>
<proteinExistence type="inferred from homology"/>
<dbReference type="NCBIfam" id="TIGR01302">
    <property type="entry name" value="IMP_dehydrog"/>
    <property type="match status" value="1"/>
</dbReference>
<gene>
    <name evidence="13" type="primary">guaB</name>
    <name evidence="22" type="ORF">N803_13250</name>
</gene>
<feature type="binding site" description="in other chain" evidence="13 17">
    <location>
        <position position="341"/>
    </location>
    <ligand>
        <name>K(+)</name>
        <dbReference type="ChEBI" id="CHEBI:29103"/>
        <note>ligand shared between two tetrameric partners</note>
    </ligand>
</feature>
<comment type="caution">
    <text evidence="13">Lacks conserved residue(s) required for the propagation of feature annotation.</text>
</comment>
<evidence type="ECO:0000256" key="1">
    <source>
        <dbReference type="ARBA" id="ARBA00001958"/>
    </source>
</evidence>
<dbReference type="SMART" id="SM01240">
    <property type="entry name" value="IMPDH"/>
    <property type="match status" value="1"/>
</dbReference>
<dbReference type="GO" id="GO:0046872">
    <property type="term" value="F:metal ion binding"/>
    <property type="evidence" value="ECO:0007669"/>
    <property type="project" value="UniProtKB-UniRule"/>
</dbReference>
<dbReference type="CDD" id="cd04601">
    <property type="entry name" value="CBS_pair_IMPDH"/>
    <property type="match status" value="1"/>
</dbReference>
<feature type="domain" description="CBS" evidence="21">
    <location>
        <begin position="128"/>
        <end position="184"/>
    </location>
</feature>
<dbReference type="SUPFAM" id="SSF51412">
    <property type="entry name" value="Inosine monophosphate dehydrogenase (IMPDH)"/>
    <property type="match status" value="1"/>
</dbReference>
<dbReference type="Proteomes" id="UP000030011">
    <property type="component" value="Unassembled WGS sequence"/>
</dbReference>
<comment type="activity regulation">
    <text evidence="13">Mycophenolic acid (MPA) is a non-competitive inhibitor that prevents formation of the closed enzyme conformation by binding to the same site as the amobile flap. In contrast, mizoribine monophosphate (MZP) is a competitive inhibitor that induces the closed conformation. MPA is a potent inhibitor of mammalian IMPDHs but a poor inhibitor of the bacterial enzymes. MZP is a more potent inhibitor of bacterial IMPDH.</text>
</comment>
<evidence type="ECO:0000256" key="16">
    <source>
        <dbReference type="PIRSR" id="PIRSR000130-3"/>
    </source>
</evidence>
<evidence type="ECO:0000313" key="22">
    <source>
        <dbReference type="EMBL" id="KGN37372.1"/>
    </source>
</evidence>
<dbReference type="HAMAP" id="MF_01964">
    <property type="entry name" value="IMPDH"/>
    <property type="match status" value="1"/>
</dbReference>
<dbReference type="InterPro" id="IPR005990">
    <property type="entry name" value="IMP_DH"/>
</dbReference>
<evidence type="ECO:0000256" key="5">
    <source>
        <dbReference type="ARBA" id="ARBA00022737"/>
    </source>
</evidence>
<sequence length="532" mass="56035">MSLGVDRPSTHLEAEPAAPAPAAPVFAAEAAQPALPAPFAELGLTYDDVLLLPGETDVIPSEVDTTARLTKEISLRAPLVSAAMDTVTESRMAIAMARQGGIGILHRNLSIEDQAYQVDLVKRTQTGMISNPVTIGPDATLEDLDNLAGEYRISGFPVVDGDNLLIGMITNRDLRFTPVAEWTTTRVRDVMTPMPLVTGRVGISREDATTLLRQHKRERLPIIDEAGRLAGLITVKDFVKSEQFPDASKDGQGRLLVGAAIGFFGDAWERATSLVDAGVDVLVADTANGHARLLLEMITRLKKDPATSHVQVIGGNIATRAGAQALIDAGVDGVKVGVGPGSICTTRVVAGVGVPQVTAIYNAAQACTPAGVPLIGDGGLQYSGDIAKALVAGADTVMLGSLLAGCEESPGELVFVGGKQFKAYRGMGSLGAMASRGKKSYSKDRYFQADVASDDKIVPEGIEGQVAYRGPLGNVVHQLVGGLHQSMFYVGARTVPELKSRGRFVRITTAGLKESHPHDVMGIVEAPNYSSR</sequence>
<evidence type="ECO:0000256" key="6">
    <source>
        <dbReference type="ARBA" id="ARBA00022749"/>
    </source>
</evidence>
<protein>
    <recommendedName>
        <fullName evidence="13 20">Inosine-5'-monophosphate dehydrogenase</fullName>
        <shortName evidence="13">IMP dehydrogenase</shortName>
        <shortName evidence="13">IMPD</shortName>
        <shortName evidence="13">IMPDH</shortName>
        <ecNumber evidence="13 20">1.1.1.205</ecNumber>
    </recommendedName>
</protein>
<feature type="binding site" evidence="13 15">
    <location>
        <begin position="377"/>
        <end position="379"/>
    </location>
    <ligand>
        <name>IMP</name>
        <dbReference type="ChEBI" id="CHEBI:58053"/>
    </ligand>
</feature>
<evidence type="ECO:0000313" key="23">
    <source>
        <dbReference type="Proteomes" id="UP000030011"/>
    </source>
</evidence>
<keyword evidence="7 13" id="KW-0658">Purine biosynthesis</keyword>
<dbReference type="STRING" id="1385521.N803_13250"/>
<evidence type="ECO:0000256" key="18">
    <source>
        <dbReference type="PROSITE-ProRule" id="PRU00703"/>
    </source>
</evidence>
<feature type="active site" description="Proton acceptor" evidence="13 14">
    <location>
        <position position="445"/>
    </location>
</feature>
<comment type="subunit">
    <text evidence="3 13">Homotetramer.</text>
</comment>
<name>A0A0A0JMS6_9MICO</name>
<dbReference type="OrthoDB" id="9805398at2"/>
<evidence type="ECO:0000256" key="11">
    <source>
        <dbReference type="ARBA" id="ARBA00023122"/>
    </source>
</evidence>
<dbReference type="InterPro" id="IPR000644">
    <property type="entry name" value="CBS_dom"/>
</dbReference>
<dbReference type="AlphaFoldDB" id="A0A0A0JMS6"/>
<feature type="binding site" description="in other chain" evidence="13 17">
    <location>
        <position position="339"/>
    </location>
    <ligand>
        <name>K(+)</name>
        <dbReference type="ChEBI" id="CHEBI:29103"/>
        <note>ligand shared between two tetrameric partners</note>
    </ligand>
</feature>
<feature type="binding site" evidence="13 15">
    <location>
        <position position="460"/>
    </location>
    <ligand>
        <name>IMP</name>
        <dbReference type="ChEBI" id="CHEBI:58053"/>
    </ligand>
</feature>
<dbReference type="EMBL" id="AVPK01000005">
    <property type="protein sequence ID" value="KGN37372.1"/>
    <property type="molecule type" value="Genomic_DNA"/>
</dbReference>
<dbReference type="PROSITE" id="PS51371">
    <property type="entry name" value="CBS"/>
    <property type="match status" value="2"/>
</dbReference>
<keyword evidence="23" id="KW-1185">Reference proteome</keyword>
<dbReference type="PIRSF" id="PIRSF000130">
    <property type="entry name" value="IMPDH"/>
    <property type="match status" value="1"/>
</dbReference>
<feature type="binding site" evidence="13">
    <location>
        <position position="514"/>
    </location>
    <ligand>
        <name>K(+)</name>
        <dbReference type="ChEBI" id="CHEBI:29103"/>
        <note>ligand shared between two tetrameric partners</note>
    </ligand>
</feature>
<feature type="binding site" evidence="13 15">
    <location>
        <position position="342"/>
    </location>
    <ligand>
        <name>IMP</name>
        <dbReference type="ChEBI" id="CHEBI:58053"/>
    </ligand>
</feature>
<dbReference type="PROSITE" id="PS00487">
    <property type="entry name" value="IMP_DH_GMP_RED"/>
    <property type="match status" value="1"/>
</dbReference>
<feature type="binding site" evidence="13">
    <location>
        <position position="516"/>
    </location>
    <ligand>
        <name>K(+)</name>
        <dbReference type="ChEBI" id="CHEBI:29103"/>
        <note>ligand shared between two tetrameric partners</note>
    </ligand>
</feature>
<dbReference type="Pfam" id="PF00478">
    <property type="entry name" value="IMPDH"/>
    <property type="match status" value="1"/>
</dbReference>
<evidence type="ECO:0000256" key="8">
    <source>
        <dbReference type="ARBA" id="ARBA00022958"/>
    </source>
</evidence>
<dbReference type="eggNOG" id="COG0517">
    <property type="taxonomic scope" value="Bacteria"/>
</dbReference>
<comment type="cofactor">
    <cofactor evidence="1 13">
        <name>K(+)</name>
        <dbReference type="ChEBI" id="CHEBI:29103"/>
    </cofactor>
</comment>
<feature type="binding site" evidence="16">
    <location>
        <begin position="285"/>
        <end position="287"/>
    </location>
    <ligand>
        <name>NAD(+)</name>
        <dbReference type="ChEBI" id="CHEBI:57540"/>
    </ligand>
</feature>
<keyword evidence="5" id="KW-0677">Repeat</keyword>
<evidence type="ECO:0000256" key="19">
    <source>
        <dbReference type="RuleBase" id="RU003927"/>
    </source>
</evidence>
<keyword evidence="11 18" id="KW-0129">CBS domain</keyword>
<evidence type="ECO:0000256" key="20">
    <source>
        <dbReference type="RuleBase" id="RU003928"/>
    </source>
</evidence>
<dbReference type="Pfam" id="PF00571">
    <property type="entry name" value="CBS"/>
    <property type="match status" value="2"/>
</dbReference>
<keyword evidence="4 13" id="KW-0479">Metal-binding</keyword>
<organism evidence="22 23">
    <name type="scientific">Knoellia subterranea KCTC 19937</name>
    <dbReference type="NCBI Taxonomy" id="1385521"/>
    <lineage>
        <taxon>Bacteria</taxon>
        <taxon>Bacillati</taxon>
        <taxon>Actinomycetota</taxon>
        <taxon>Actinomycetes</taxon>
        <taxon>Micrococcales</taxon>
        <taxon>Intrasporangiaceae</taxon>
        <taxon>Knoellia</taxon>
    </lineage>
</organism>
<feature type="binding site" evidence="13 15">
    <location>
        <begin position="424"/>
        <end position="428"/>
    </location>
    <ligand>
        <name>IMP</name>
        <dbReference type="ChEBI" id="CHEBI:58053"/>
    </ligand>
</feature>
<feature type="binding site" evidence="13">
    <location>
        <position position="515"/>
    </location>
    <ligand>
        <name>K(+)</name>
        <dbReference type="ChEBI" id="CHEBI:29103"/>
        <note>ligand shared between two tetrameric partners</note>
    </ligand>
</feature>
<dbReference type="eggNOG" id="COG0516">
    <property type="taxonomic scope" value="Bacteria"/>
</dbReference>
<feature type="binding site" evidence="13">
    <location>
        <position position="285"/>
    </location>
    <ligand>
        <name>NAD(+)</name>
        <dbReference type="ChEBI" id="CHEBI:57540"/>
    </ligand>
</feature>
<dbReference type="UniPathway" id="UPA00601">
    <property type="reaction ID" value="UER00295"/>
</dbReference>
<feature type="domain" description="CBS" evidence="21">
    <location>
        <begin position="191"/>
        <end position="248"/>
    </location>
</feature>
<evidence type="ECO:0000259" key="21">
    <source>
        <dbReference type="PROSITE" id="PS51371"/>
    </source>
</evidence>
<keyword evidence="10 13" id="KW-0520">NAD</keyword>
<keyword evidence="8 13" id="KW-0630">Potassium</keyword>
<dbReference type="EC" id="1.1.1.205" evidence="13 20"/>
<dbReference type="SUPFAM" id="SSF54631">
    <property type="entry name" value="CBS-domain pair"/>
    <property type="match status" value="1"/>
</dbReference>
<reference evidence="22 23" key="1">
    <citation type="submission" date="2013-08" db="EMBL/GenBank/DDBJ databases">
        <title>The genome sequence of Knoellia subterranea.</title>
        <authorList>
            <person name="Zhu W."/>
            <person name="Wang G."/>
        </authorList>
    </citation>
    <scope>NUCLEOTIDE SEQUENCE [LARGE SCALE GENOMIC DNA]</scope>
    <source>
        <strain evidence="22 23">KCTC 19937</strain>
    </source>
</reference>
<accession>A0A0A0JMS6</accession>
<dbReference type="InterPro" id="IPR046342">
    <property type="entry name" value="CBS_dom_sf"/>
</dbReference>
<dbReference type="CDD" id="cd00381">
    <property type="entry name" value="IMPDH"/>
    <property type="match status" value="1"/>
</dbReference>